<keyword evidence="10" id="KW-0472">Membrane</keyword>
<keyword evidence="11" id="KW-0503">Monooxygenase</keyword>
<dbReference type="PANTHER" id="PTHR24286:SF199">
    <property type="entry name" value="CYTOCHROME P450 88D6"/>
    <property type="match status" value="1"/>
</dbReference>
<dbReference type="InterPro" id="IPR001128">
    <property type="entry name" value="Cyt_P450"/>
</dbReference>
<comment type="cofactor">
    <cofactor evidence="1">
        <name>heme</name>
        <dbReference type="ChEBI" id="CHEBI:30413"/>
    </cofactor>
</comment>
<organism evidence="12 13">
    <name type="scientific">Cicer arietinum</name>
    <name type="common">Chickpea</name>
    <name type="synonym">Garbanzo</name>
    <dbReference type="NCBI Taxonomy" id="3827"/>
    <lineage>
        <taxon>Eukaryota</taxon>
        <taxon>Viridiplantae</taxon>
        <taxon>Streptophyta</taxon>
        <taxon>Embryophyta</taxon>
        <taxon>Tracheophyta</taxon>
        <taxon>Spermatophyta</taxon>
        <taxon>Magnoliopsida</taxon>
        <taxon>eudicotyledons</taxon>
        <taxon>Gunneridae</taxon>
        <taxon>Pentapetalae</taxon>
        <taxon>rosids</taxon>
        <taxon>fabids</taxon>
        <taxon>Fabales</taxon>
        <taxon>Fabaceae</taxon>
        <taxon>Papilionoideae</taxon>
        <taxon>50 kb inversion clade</taxon>
        <taxon>NPAAA clade</taxon>
        <taxon>Hologalegina</taxon>
        <taxon>IRL clade</taxon>
        <taxon>Cicereae</taxon>
        <taxon>Cicer</taxon>
    </lineage>
</organism>
<evidence type="ECO:0000256" key="9">
    <source>
        <dbReference type="ARBA" id="ARBA00023004"/>
    </source>
</evidence>
<comment type="subcellular location">
    <subcellularLocation>
        <location evidence="2">Membrane</location>
        <topology evidence="2">Single-pass membrane protein</topology>
    </subcellularLocation>
</comment>
<keyword evidence="6 11" id="KW-0479">Metal-binding</keyword>
<dbReference type="PANTHER" id="PTHR24286">
    <property type="entry name" value="CYTOCHROME P450 26"/>
    <property type="match status" value="1"/>
</dbReference>
<dbReference type="Pfam" id="PF00067">
    <property type="entry name" value="p450"/>
    <property type="match status" value="1"/>
</dbReference>
<evidence type="ECO:0000256" key="3">
    <source>
        <dbReference type="ARBA" id="ARBA00010617"/>
    </source>
</evidence>
<dbReference type="InterPro" id="IPR036396">
    <property type="entry name" value="Cyt_P450_sf"/>
</dbReference>
<protein>
    <submittedName>
        <fullName evidence="13">Beta-amyrin 11-oxidase-like</fullName>
    </submittedName>
</protein>
<keyword evidence="7" id="KW-1133">Transmembrane helix</keyword>
<evidence type="ECO:0000256" key="5">
    <source>
        <dbReference type="ARBA" id="ARBA00022692"/>
    </source>
</evidence>
<evidence type="ECO:0000256" key="6">
    <source>
        <dbReference type="ARBA" id="ARBA00022723"/>
    </source>
</evidence>
<dbReference type="KEGG" id="cam:101495501"/>
<comment type="similarity">
    <text evidence="3 11">Belongs to the cytochrome P450 family.</text>
</comment>
<evidence type="ECO:0000256" key="10">
    <source>
        <dbReference type="ARBA" id="ARBA00023136"/>
    </source>
</evidence>
<evidence type="ECO:0000256" key="8">
    <source>
        <dbReference type="ARBA" id="ARBA00023002"/>
    </source>
</evidence>
<dbReference type="GeneID" id="101495501"/>
<dbReference type="RefSeq" id="XP_004510260.1">
    <property type="nucleotide sequence ID" value="XM_004510203.3"/>
</dbReference>
<dbReference type="InterPro" id="IPR017972">
    <property type="entry name" value="Cyt_P450_CS"/>
</dbReference>
<evidence type="ECO:0000313" key="12">
    <source>
        <dbReference type="Proteomes" id="UP000087171"/>
    </source>
</evidence>
<dbReference type="PaxDb" id="3827-XP_004510260.1"/>
<name>A0A1S2YUT6_CICAR</name>
<dbReference type="GO" id="GO:0016125">
    <property type="term" value="P:sterol metabolic process"/>
    <property type="evidence" value="ECO:0007669"/>
    <property type="project" value="TreeGrafter"/>
</dbReference>
<keyword evidence="8 11" id="KW-0560">Oxidoreductase</keyword>
<dbReference type="GO" id="GO:0016132">
    <property type="term" value="P:brassinosteroid biosynthetic process"/>
    <property type="evidence" value="ECO:0007669"/>
    <property type="project" value="TreeGrafter"/>
</dbReference>
<dbReference type="GO" id="GO:0005783">
    <property type="term" value="C:endoplasmic reticulum"/>
    <property type="evidence" value="ECO:0007669"/>
    <property type="project" value="TreeGrafter"/>
</dbReference>
<gene>
    <name evidence="13" type="primary">LOC101495501</name>
</gene>
<evidence type="ECO:0000256" key="11">
    <source>
        <dbReference type="RuleBase" id="RU000461"/>
    </source>
</evidence>
<dbReference type="STRING" id="3827.A0A1S2YUT6"/>
<dbReference type="Proteomes" id="UP000087171">
    <property type="component" value="Chromosome Ca7"/>
</dbReference>
<keyword evidence="12" id="KW-1185">Reference proteome</keyword>
<dbReference type="GO" id="GO:0051777">
    <property type="term" value="F:ent-kaurenoic acid monooxygenase activity"/>
    <property type="evidence" value="ECO:0007669"/>
    <property type="project" value="TreeGrafter"/>
</dbReference>
<dbReference type="OrthoDB" id="1470350at2759"/>
<accession>A0A1S2YUT6</accession>
<sequence length="488" mass="56159">MESEWFLLLGSILLGWYIFGKKVVRNMNEWYYDNKLRKKEYPLPPGDMGWPIVGNLWPFYKYFSSGQPDTFINNIVNKYGRNGIYKTHLFGTPSIIVTAPAICKKILVDDVNFKLSYPKALIQLTQPRRANMKHRNLKRLLMAPMAGHNVLAMYLEFVEDVVINKLEELSSMKHPIELLNETRNITFNVILHIFIGPFDQAVFKKFGDLFSIMSTGLYTIVPINAPFLPFRKALQARKKLCKIGQSIIEERRKMKKNGQIGEKKYLVDILMEVDDNMGKNLEDEIIINYLILYLFAGHESTATLMMLSITYLTQNPLCLKKAKEEQEEIVKARPSTQKGLSIMEIKKMVYLSQIINETLRLANNAFAIFREATTDINFDGYCIPKGWKVIVWPRAIHMNPEFHSDSGAFNPDRWNDYNSATGTFIPFGVGPRLCPGNDLTIFETSIFLHHFLLNYKLERINPECAFTNLPTNKPIDNCLAKIVKLSSS</sequence>
<dbReference type="SUPFAM" id="SSF48264">
    <property type="entry name" value="Cytochrome P450"/>
    <property type="match status" value="1"/>
</dbReference>
<evidence type="ECO:0000313" key="13">
    <source>
        <dbReference type="RefSeq" id="XP_004510260.1"/>
    </source>
</evidence>
<keyword evidence="5" id="KW-0812">Transmembrane</keyword>
<evidence type="ECO:0000256" key="4">
    <source>
        <dbReference type="ARBA" id="ARBA00022617"/>
    </source>
</evidence>
<dbReference type="GO" id="GO:0020037">
    <property type="term" value="F:heme binding"/>
    <property type="evidence" value="ECO:0007669"/>
    <property type="project" value="InterPro"/>
</dbReference>
<dbReference type="eggNOG" id="KOG0157">
    <property type="taxonomic scope" value="Eukaryota"/>
</dbReference>
<keyword evidence="9 11" id="KW-0408">Iron</keyword>
<reference evidence="13" key="2">
    <citation type="submission" date="2025-08" db="UniProtKB">
        <authorList>
            <consortium name="RefSeq"/>
        </authorList>
    </citation>
    <scope>IDENTIFICATION</scope>
    <source>
        <tissue evidence="13">Etiolated seedlings</tissue>
    </source>
</reference>
<evidence type="ECO:0000256" key="7">
    <source>
        <dbReference type="ARBA" id="ARBA00022989"/>
    </source>
</evidence>
<dbReference type="AlphaFoldDB" id="A0A1S2YUT6"/>
<dbReference type="PROSITE" id="PS00086">
    <property type="entry name" value="CYTOCHROME_P450"/>
    <property type="match status" value="1"/>
</dbReference>
<evidence type="ECO:0000256" key="1">
    <source>
        <dbReference type="ARBA" id="ARBA00001971"/>
    </source>
</evidence>
<dbReference type="Gene3D" id="1.10.630.10">
    <property type="entry name" value="Cytochrome P450"/>
    <property type="match status" value="1"/>
</dbReference>
<reference evidence="12" key="1">
    <citation type="journal article" date="2013" name="Nat. Biotechnol.">
        <title>Draft genome sequence of chickpea (Cicer arietinum) provides a resource for trait improvement.</title>
        <authorList>
            <person name="Varshney R.K."/>
            <person name="Song C."/>
            <person name="Saxena R.K."/>
            <person name="Azam S."/>
            <person name="Yu S."/>
            <person name="Sharpe A.G."/>
            <person name="Cannon S."/>
            <person name="Baek J."/>
            <person name="Rosen B.D."/>
            <person name="Tar'an B."/>
            <person name="Millan T."/>
            <person name="Zhang X."/>
            <person name="Ramsay L.D."/>
            <person name="Iwata A."/>
            <person name="Wang Y."/>
            <person name="Nelson W."/>
            <person name="Farmer A.D."/>
            <person name="Gaur P.M."/>
            <person name="Soderlund C."/>
            <person name="Penmetsa R.V."/>
            <person name="Xu C."/>
            <person name="Bharti A.K."/>
            <person name="He W."/>
            <person name="Winter P."/>
            <person name="Zhao S."/>
            <person name="Hane J.K."/>
            <person name="Carrasquilla-Garcia N."/>
            <person name="Condie J.A."/>
            <person name="Upadhyaya H.D."/>
            <person name="Luo M.C."/>
            <person name="Thudi M."/>
            <person name="Gowda C.L."/>
            <person name="Singh N.P."/>
            <person name="Lichtenzveig J."/>
            <person name="Gali K.K."/>
            <person name="Rubio J."/>
            <person name="Nadarajan N."/>
            <person name="Dolezel J."/>
            <person name="Bansal K.C."/>
            <person name="Xu X."/>
            <person name="Edwards D."/>
            <person name="Zhang G."/>
            <person name="Kahl G."/>
            <person name="Gil J."/>
            <person name="Singh K.B."/>
            <person name="Datta S.K."/>
            <person name="Jackson S.A."/>
            <person name="Wang J."/>
            <person name="Cook D.R."/>
        </authorList>
    </citation>
    <scope>NUCLEOTIDE SEQUENCE [LARGE SCALE GENOMIC DNA]</scope>
    <source>
        <strain evidence="12">cv. CDC Frontier</strain>
    </source>
</reference>
<dbReference type="GO" id="GO:0010268">
    <property type="term" value="P:brassinosteroid homeostasis"/>
    <property type="evidence" value="ECO:0007669"/>
    <property type="project" value="TreeGrafter"/>
</dbReference>
<dbReference type="GO" id="GO:0016020">
    <property type="term" value="C:membrane"/>
    <property type="evidence" value="ECO:0007669"/>
    <property type="project" value="UniProtKB-SubCell"/>
</dbReference>
<keyword evidence="4 11" id="KW-0349">Heme</keyword>
<proteinExistence type="inferred from homology"/>
<dbReference type="GO" id="GO:0005506">
    <property type="term" value="F:iron ion binding"/>
    <property type="evidence" value="ECO:0007669"/>
    <property type="project" value="InterPro"/>
</dbReference>
<dbReference type="PRINTS" id="PR00385">
    <property type="entry name" value="P450"/>
</dbReference>
<evidence type="ECO:0000256" key="2">
    <source>
        <dbReference type="ARBA" id="ARBA00004167"/>
    </source>
</evidence>